<dbReference type="SUPFAM" id="SSF56112">
    <property type="entry name" value="Protein kinase-like (PK-like)"/>
    <property type="match status" value="1"/>
</dbReference>
<dbReference type="Gene3D" id="1.25.40.10">
    <property type="entry name" value="Tetratricopeptide repeat domain"/>
    <property type="match status" value="2"/>
</dbReference>
<dbReference type="Gene3D" id="3.30.200.20">
    <property type="entry name" value="Phosphorylase Kinase, domain 1"/>
    <property type="match status" value="1"/>
</dbReference>
<keyword evidence="4 5" id="KW-0067">ATP-binding</keyword>
<dbReference type="InterPro" id="IPR011990">
    <property type="entry name" value="TPR-like_helical_dom_sf"/>
</dbReference>
<dbReference type="PROSITE" id="PS00108">
    <property type="entry name" value="PROTEIN_KINASE_ST"/>
    <property type="match status" value="1"/>
</dbReference>
<dbReference type="CDD" id="cd14014">
    <property type="entry name" value="STKc_PknB_like"/>
    <property type="match status" value="1"/>
</dbReference>
<dbReference type="SUPFAM" id="SSF52540">
    <property type="entry name" value="P-loop containing nucleoside triphosphate hydrolases"/>
    <property type="match status" value="1"/>
</dbReference>
<evidence type="ECO:0000313" key="8">
    <source>
        <dbReference type="Proteomes" id="UP000315995"/>
    </source>
</evidence>
<dbReference type="Pfam" id="PF13424">
    <property type="entry name" value="TPR_12"/>
    <property type="match status" value="1"/>
</dbReference>
<dbReference type="InterPro" id="IPR017441">
    <property type="entry name" value="Protein_kinase_ATP_BS"/>
</dbReference>
<dbReference type="InterPro" id="IPR019734">
    <property type="entry name" value="TPR_rpt"/>
</dbReference>
<dbReference type="RefSeq" id="WP_141201117.1">
    <property type="nucleotide sequence ID" value="NZ_CP041186.1"/>
</dbReference>
<dbReference type="GO" id="GO:0004674">
    <property type="term" value="F:protein serine/threonine kinase activity"/>
    <property type="evidence" value="ECO:0007669"/>
    <property type="project" value="TreeGrafter"/>
</dbReference>
<evidence type="ECO:0000256" key="3">
    <source>
        <dbReference type="ARBA" id="ARBA00022777"/>
    </source>
</evidence>
<evidence type="ECO:0000256" key="4">
    <source>
        <dbReference type="ARBA" id="ARBA00022840"/>
    </source>
</evidence>
<dbReference type="Proteomes" id="UP000315995">
    <property type="component" value="Chromosome"/>
</dbReference>
<keyword evidence="8" id="KW-1185">Reference proteome</keyword>
<dbReference type="InterPro" id="IPR041664">
    <property type="entry name" value="AAA_16"/>
</dbReference>
<evidence type="ECO:0000256" key="1">
    <source>
        <dbReference type="ARBA" id="ARBA00022679"/>
    </source>
</evidence>
<evidence type="ECO:0000259" key="6">
    <source>
        <dbReference type="PROSITE" id="PS50011"/>
    </source>
</evidence>
<dbReference type="PANTHER" id="PTHR43289">
    <property type="entry name" value="MITOGEN-ACTIVATED PROTEIN KINASE KINASE KINASE 20-RELATED"/>
    <property type="match status" value="1"/>
</dbReference>
<dbReference type="SMART" id="SM00220">
    <property type="entry name" value="S_TKc"/>
    <property type="match status" value="1"/>
</dbReference>
<accession>A0A4Y6Q292</accession>
<proteinExistence type="predicted"/>
<feature type="binding site" evidence="5">
    <location>
        <position position="40"/>
    </location>
    <ligand>
        <name>ATP</name>
        <dbReference type="ChEBI" id="CHEBI:30616"/>
    </ligand>
</feature>
<dbReference type="Pfam" id="PF13191">
    <property type="entry name" value="AAA_16"/>
    <property type="match status" value="1"/>
</dbReference>
<reference evidence="7 8" key="1">
    <citation type="submission" date="2019-06" db="EMBL/GenBank/DDBJ databases">
        <title>Persicimonas caeni gen. nov., sp. nov., a predatory bacterium isolated from solar saltern.</title>
        <authorList>
            <person name="Wang S."/>
        </authorList>
    </citation>
    <scope>NUCLEOTIDE SEQUENCE [LARGE SCALE GENOMIC DNA]</scope>
    <source>
        <strain evidence="7 8">YN101</strain>
    </source>
</reference>
<sequence>MTESRIQLGPFVLDKVIGRGGMGEIWKGVHLTQRVPVAVKVVTEQGARRDDYLRQFRNEIRAVAGLDHPGVIIVFDHGEISRDAAHASGENLTAGSPYLVMEYAKHGALDRYVSGMNWPIARHIIFSVLDALAHAHARGVVHRDLKPQNILVGCARQDGLGLKLADFGLAHPLDLTGRTGKYEEGWGTPHYMAPEQFRGMFRDYGPWTDLYALGIVVWELTTGELPFDGGNVIEISGKHLHGDLPDYEPRFAVPDGFLGWVRRLLQKDFHDRFQTAADAAFALARTLGSDEDDRDGRMLVGDHAQTVPIHAGSGETSPFTQRESSPDADTIHEIGATTHLLPDAEQLSKLRTRTLTIDVAQWMDDPFDALRRRNKKRGAAPLADMKLPPLPDDWRQPEMGEPSPQLLGAGLGLFGLRTVRLVDREDERDWLWDKLGQVHRHHETHAVLLKGRAGTGKSRLARWLTERAAEVGAVTVLSAVHSPISGPADGLSGMAARFFGCVGLERDDVRRRLEKLLGARGVTEPYEWNALTELINPAAHADSAGDSMVRFTSNRQRYALLRRMVERIARRRPVLLWLDDVQWGADTLGFAEHLLDIHRTTPAPIFMVLTAREEALNSRPLERSLIKRMLRVENSALLPIDPLAPKDTSELVRRLLMLEGDLAAQVEERSDGNPLFAVQLVDDWVSSGKLSVGKDGFRLSEGEEASIPDDIHLLWRSRIDQLVANRSEYARVALELASALGQEVESHEWKKGGELLDMEVDEDLEDQLYARGLARPIDGGWRFVHGMLRESLERLSREANRWEWLNSICADVLENLYTDNRAKQERRAHYLLEADRLDEAVSPLLEAARFRAERSDFGRAHELLDRRGDILSKLDTPDAAGAWGEGWVLRSEIYELEGNYSQALTWAKMAVKHARGHQWQGLLPASLRAAGGAHLHLANFDRARECFAEAHQLADDHDDTQELGLSLLGLGRVEQGRGNFENANEFLERAVTLLDQTDDEQGLAKCYNALGDIARQTRRIADARRYAESARELFDAGGNQVGVADCLNDLSELNHLLGEVDLAEDLCARALHLYESAGSQQSMRVRLNLAFILLHRGEFDEARSVLASAREHFEHEDQLAELAHADVLLLACAAAEGDWFVWDELFGEAERLHEQTGLRAPRISRAATIAAEVATEQGEGERARQARSLAELFAG</sequence>
<dbReference type="SMART" id="SM00028">
    <property type="entry name" value="TPR"/>
    <property type="match status" value="6"/>
</dbReference>
<dbReference type="InterPro" id="IPR027417">
    <property type="entry name" value="P-loop_NTPase"/>
</dbReference>
<keyword evidence="1" id="KW-0808">Transferase</keyword>
<gene>
    <name evidence="7" type="ORF">FIV42_29200</name>
</gene>
<evidence type="ECO:0000256" key="2">
    <source>
        <dbReference type="ARBA" id="ARBA00022741"/>
    </source>
</evidence>
<protein>
    <recommendedName>
        <fullName evidence="6">Protein kinase domain-containing protein</fullName>
    </recommendedName>
</protein>
<keyword evidence="3" id="KW-0418">Kinase</keyword>
<dbReference type="PANTHER" id="PTHR43289:SF30">
    <property type="entry name" value="NON-SPECIFIC SERINE_THREONINE PROTEIN KINASE"/>
    <property type="match status" value="1"/>
</dbReference>
<dbReference type="PROSITE" id="PS50011">
    <property type="entry name" value="PROTEIN_KINASE_DOM"/>
    <property type="match status" value="1"/>
</dbReference>
<name>A0A4Y6Q292_PERCE</name>
<dbReference type="InterPro" id="IPR011009">
    <property type="entry name" value="Kinase-like_dom_sf"/>
</dbReference>
<evidence type="ECO:0000256" key="5">
    <source>
        <dbReference type="PROSITE-ProRule" id="PRU10141"/>
    </source>
</evidence>
<keyword evidence="2 5" id="KW-0547">Nucleotide-binding</keyword>
<accession>A0A5B8YDQ3</accession>
<dbReference type="GO" id="GO:0005524">
    <property type="term" value="F:ATP binding"/>
    <property type="evidence" value="ECO:0007669"/>
    <property type="project" value="UniProtKB-UniRule"/>
</dbReference>
<dbReference type="Gene3D" id="1.10.510.10">
    <property type="entry name" value="Transferase(Phosphotransferase) domain 1"/>
    <property type="match status" value="1"/>
</dbReference>
<dbReference type="InterPro" id="IPR000719">
    <property type="entry name" value="Prot_kinase_dom"/>
</dbReference>
<dbReference type="AlphaFoldDB" id="A0A4Y6Q292"/>
<dbReference type="EMBL" id="CP041186">
    <property type="protein sequence ID" value="QDG54673.1"/>
    <property type="molecule type" value="Genomic_DNA"/>
</dbReference>
<dbReference type="OrthoDB" id="5477118at2"/>
<feature type="domain" description="Protein kinase" evidence="6">
    <location>
        <begin position="11"/>
        <end position="287"/>
    </location>
</feature>
<dbReference type="InterPro" id="IPR008271">
    <property type="entry name" value="Ser/Thr_kinase_AS"/>
</dbReference>
<dbReference type="PROSITE" id="PS00107">
    <property type="entry name" value="PROTEIN_KINASE_ATP"/>
    <property type="match status" value="1"/>
</dbReference>
<organism evidence="7 8">
    <name type="scientific">Persicimonas caeni</name>
    <dbReference type="NCBI Taxonomy" id="2292766"/>
    <lineage>
        <taxon>Bacteria</taxon>
        <taxon>Deltaproteobacteria</taxon>
        <taxon>Bradymonadales</taxon>
        <taxon>Bradymonadaceae</taxon>
        <taxon>Persicimonas</taxon>
    </lineage>
</organism>
<dbReference type="Pfam" id="PF00069">
    <property type="entry name" value="Pkinase"/>
    <property type="match status" value="1"/>
</dbReference>
<dbReference type="SUPFAM" id="SSF48452">
    <property type="entry name" value="TPR-like"/>
    <property type="match status" value="2"/>
</dbReference>
<evidence type="ECO:0000313" key="7">
    <source>
        <dbReference type="EMBL" id="QDG54673.1"/>
    </source>
</evidence>